<dbReference type="EC" id="5.3.1.24" evidence="3 9"/>
<comment type="similarity">
    <text evidence="9">Belongs to the TrpF family.</text>
</comment>
<keyword evidence="12" id="KW-1185">Reference proteome</keyword>
<dbReference type="InterPro" id="IPR013785">
    <property type="entry name" value="Aldolase_TIM"/>
</dbReference>
<evidence type="ECO:0000313" key="11">
    <source>
        <dbReference type="EMBL" id="NEN76251.1"/>
    </source>
</evidence>
<keyword evidence="7 9" id="KW-0057">Aromatic amino acid biosynthesis</keyword>
<sequence>MKVKICGLRQVQEIQLAEQLGVDAIGLVLYPKSKRALTLAQAKRLRAAIPDTMQCIVLLVNPSVEEVNIVIAELKPSAIQFHGDETGEFCEQFQYPYWRAVRVGAENLTTTEEIQAYIQQYPHSEQFLFDAYSSEYGGAGIRFNLDILKGLDLPLERMIIAGGIHEGNVGELLDHYAFIDLSSGVEEIPGVKSLEKMERFMQKVHKKSTKKNIY</sequence>
<dbReference type="PANTHER" id="PTHR42894:SF1">
    <property type="entry name" value="N-(5'-PHOSPHORIBOSYL)ANTHRANILATE ISOMERASE"/>
    <property type="match status" value="1"/>
</dbReference>
<name>A0A6L9Y791_9BURK</name>
<dbReference type="Proteomes" id="UP000477651">
    <property type="component" value="Unassembled WGS sequence"/>
</dbReference>
<evidence type="ECO:0000256" key="6">
    <source>
        <dbReference type="ARBA" id="ARBA00022822"/>
    </source>
</evidence>
<dbReference type="SUPFAM" id="SSF51366">
    <property type="entry name" value="Ribulose-phoshate binding barrel"/>
    <property type="match status" value="1"/>
</dbReference>
<accession>A0A6L9Y791</accession>
<comment type="pathway">
    <text evidence="2 9">Amino-acid biosynthesis; L-tryptophan biosynthesis; L-tryptophan from chorismate: step 3/5.</text>
</comment>
<dbReference type="Gene3D" id="3.20.20.70">
    <property type="entry name" value="Aldolase class I"/>
    <property type="match status" value="1"/>
</dbReference>
<evidence type="ECO:0000256" key="7">
    <source>
        <dbReference type="ARBA" id="ARBA00023141"/>
    </source>
</evidence>
<keyword evidence="5 9" id="KW-0028">Amino-acid biosynthesis</keyword>
<comment type="catalytic activity">
    <reaction evidence="1 9">
        <text>N-(5-phospho-beta-D-ribosyl)anthranilate = 1-(2-carboxyphenylamino)-1-deoxy-D-ribulose 5-phosphate</text>
        <dbReference type="Rhea" id="RHEA:21540"/>
        <dbReference type="ChEBI" id="CHEBI:18277"/>
        <dbReference type="ChEBI" id="CHEBI:58613"/>
        <dbReference type="EC" id="5.3.1.24"/>
    </reaction>
</comment>
<reference evidence="11 12" key="1">
    <citation type="submission" date="2020-02" db="EMBL/GenBank/DDBJ databases">
        <title>Pelistega sp. NLN82 were isolated from wild rodents of the Hainan Island.</title>
        <authorList>
            <person name="Niu N."/>
            <person name="Zhou J."/>
        </authorList>
    </citation>
    <scope>NUCLEOTIDE SEQUENCE [LARGE SCALE GENOMIC DNA]</scope>
    <source>
        <strain evidence="11 12">NLN82</strain>
    </source>
</reference>
<organism evidence="11 12">
    <name type="scientific">Pelistega ratti</name>
    <dbReference type="NCBI Taxonomy" id="2652177"/>
    <lineage>
        <taxon>Bacteria</taxon>
        <taxon>Pseudomonadati</taxon>
        <taxon>Pseudomonadota</taxon>
        <taxon>Betaproteobacteria</taxon>
        <taxon>Burkholderiales</taxon>
        <taxon>Alcaligenaceae</taxon>
        <taxon>Pelistega</taxon>
    </lineage>
</organism>
<feature type="domain" description="N-(5'phosphoribosyl) anthranilate isomerase (PRAI)" evidence="10">
    <location>
        <begin position="3"/>
        <end position="203"/>
    </location>
</feature>
<evidence type="ECO:0000256" key="4">
    <source>
        <dbReference type="ARBA" id="ARBA00022272"/>
    </source>
</evidence>
<evidence type="ECO:0000256" key="8">
    <source>
        <dbReference type="ARBA" id="ARBA00023235"/>
    </source>
</evidence>
<evidence type="ECO:0000313" key="12">
    <source>
        <dbReference type="Proteomes" id="UP000477651"/>
    </source>
</evidence>
<dbReference type="HAMAP" id="MF_00135">
    <property type="entry name" value="PRAI"/>
    <property type="match status" value="1"/>
</dbReference>
<evidence type="ECO:0000256" key="1">
    <source>
        <dbReference type="ARBA" id="ARBA00001164"/>
    </source>
</evidence>
<protein>
    <recommendedName>
        <fullName evidence="4 9">N-(5'-phosphoribosyl)anthranilate isomerase</fullName>
        <shortName evidence="9">PRAI</shortName>
        <ecNumber evidence="3 9">5.3.1.24</ecNumber>
    </recommendedName>
</protein>
<dbReference type="GO" id="GO:0004640">
    <property type="term" value="F:phosphoribosylanthranilate isomerase activity"/>
    <property type="evidence" value="ECO:0007669"/>
    <property type="project" value="UniProtKB-UniRule"/>
</dbReference>
<evidence type="ECO:0000256" key="2">
    <source>
        <dbReference type="ARBA" id="ARBA00004664"/>
    </source>
</evidence>
<gene>
    <name evidence="9" type="primary">trpF</name>
    <name evidence="11" type="ORF">F9B74_07935</name>
</gene>
<dbReference type="UniPathway" id="UPA00035">
    <property type="reaction ID" value="UER00042"/>
</dbReference>
<dbReference type="InterPro" id="IPR044643">
    <property type="entry name" value="TrpF_fam"/>
</dbReference>
<evidence type="ECO:0000259" key="10">
    <source>
        <dbReference type="Pfam" id="PF00697"/>
    </source>
</evidence>
<dbReference type="PANTHER" id="PTHR42894">
    <property type="entry name" value="N-(5'-PHOSPHORIBOSYL)ANTHRANILATE ISOMERASE"/>
    <property type="match status" value="1"/>
</dbReference>
<comment type="caution">
    <text evidence="11">The sequence shown here is derived from an EMBL/GenBank/DDBJ whole genome shotgun (WGS) entry which is preliminary data.</text>
</comment>
<dbReference type="CDD" id="cd00405">
    <property type="entry name" value="PRAI"/>
    <property type="match status" value="1"/>
</dbReference>
<keyword evidence="6 9" id="KW-0822">Tryptophan biosynthesis</keyword>
<dbReference type="RefSeq" id="WP_163764715.1">
    <property type="nucleotide sequence ID" value="NZ_JAAGYR010000015.1"/>
</dbReference>
<evidence type="ECO:0000256" key="5">
    <source>
        <dbReference type="ARBA" id="ARBA00022605"/>
    </source>
</evidence>
<dbReference type="GO" id="GO:0000162">
    <property type="term" value="P:L-tryptophan biosynthetic process"/>
    <property type="evidence" value="ECO:0007669"/>
    <property type="project" value="UniProtKB-UniRule"/>
</dbReference>
<dbReference type="AlphaFoldDB" id="A0A6L9Y791"/>
<evidence type="ECO:0000256" key="3">
    <source>
        <dbReference type="ARBA" id="ARBA00012572"/>
    </source>
</evidence>
<keyword evidence="8 9" id="KW-0413">Isomerase</keyword>
<dbReference type="EMBL" id="JAAGYR010000015">
    <property type="protein sequence ID" value="NEN76251.1"/>
    <property type="molecule type" value="Genomic_DNA"/>
</dbReference>
<dbReference type="Pfam" id="PF00697">
    <property type="entry name" value="PRAI"/>
    <property type="match status" value="1"/>
</dbReference>
<proteinExistence type="inferred from homology"/>
<evidence type="ECO:0000256" key="9">
    <source>
        <dbReference type="HAMAP-Rule" id="MF_00135"/>
    </source>
</evidence>
<dbReference type="InterPro" id="IPR011060">
    <property type="entry name" value="RibuloseP-bd_barrel"/>
</dbReference>
<dbReference type="InterPro" id="IPR001240">
    <property type="entry name" value="PRAI_dom"/>
</dbReference>